<feature type="transmembrane region" description="Helical" evidence="1">
    <location>
        <begin position="143"/>
        <end position="167"/>
    </location>
</feature>
<evidence type="ECO:0000256" key="1">
    <source>
        <dbReference type="SAM" id="Phobius"/>
    </source>
</evidence>
<keyword evidence="1" id="KW-0472">Membrane</keyword>
<reference evidence="2" key="1">
    <citation type="journal article" date="2014" name="Front. Microbiol.">
        <title>High frequency of phylogenetically diverse reductive dehalogenase-homologous genes in deep subseafloor sedimentary metagenomes.</title>
        <authorList>
            <person name="Kawai M."/>
            <person name="Futagami T."/>
            <person name="Toyoda A."/>
            <person name="Takaki Y."/>
            <person name="Nishi S."/>
            <person name="Hori S."/>
            <person name="Arai W."/>
            <person name="Tsubouchi T."/>
            <person name="Morono Y."/>
            <person name="Uchiyama I."/>
            <person name="Ito T."/>
            <person name="Fujiyama A."/>
            <person name="Inagaki F."/>
            <person name="Takami H."/>
        </authorList>
    </citation>
    <scope>NUCLEOTIDE SEQUENCE</scope>
    <source>
        <strain evidence="2">Expedition CK06-06</strain>
    </source>
</reference>
<name>X1B2M5_9ZZZZ</name>
<organism evidence="2">
    <name type="scientific">marine sediment metagenome</name>
    <dbReference type="NCBI Taxonomy" id="412755"/>
    <lineage>
        <taxon>unclassified sequences</taxon>
        <taxon>metagenomes</taxon>
        <taxon>ecological metagenomes</taxon>
    </lineage>
</organism>
<protein>
    <submittedName>
        <fullName evidence="2">Uncharacterized protein</fullName>
    </submittedName>
</protein>
<comment type="caution">
    <text evidence="2">The sequence shown here is derived from an EMBL/GenBank/DDBJ whole genome shotgun (WGS) entry which is preliminary data.</text>
</comment>
<sequence>KDGIIQTLNVDYVLLTQELDEKGIHTAQQMKDEIKRQMIQLKQQDKDGEETDKYLLTGKTTPLPLADLDIESNTGHKQVFDEIAKQAKIVVNGTTISFYHYNNFQKALGSSVDMASVIDYVRSDEAAKAAKIRKNISGGGLKLIVVLAVIVIIVIVLVVVFSGGLPIPGR</sequence>
<feature type="non-terminal residue" evidence="2">
    <location>
        <position position="1"/>
    </location>
</feature>
<proteinExistence type="predicted"/>
<gene>
    <name evidence="2" type="ORF">S01H4_23221</name>
</gene>
<evidence type="ECO:0000313" key="2">
    <source>
        <dbReference type="EMBL" id="GAG90014.1"/>
    </source>
</evidence>
<accession>X1B2M5</accession>
<keyword evidence="1" id="KW-0812">Transmembrane</keyword>
<dbReference type="AlphaFoldDB" id="X1B2M5"/>
<keyword evidence="1" id="KW-1133">Transmembrane helix</keyword>
<dbReference type="EMBL" id="BART01010743">
    <property type="protein sequence ID" value="GAG90014.1"/>
    <property type="molecule type" value="Genomic_DNA"/>
</dbReference>